<dbReference type="AlphaFoldDB" id="A0A8J6J5B5"/>
<comment type="caution">
    <text evidence="9">The sequence shown here is derived from an EMBL/GenBank/DDBJ whole genome shotgun (WGS) entry which is preliminary data.</text>
</comment>
<evidence type="ECO:0000313" key="9">
    <source>
        <dbReference type="EMBL" id="MBC5732986.1"/>
    </source>
</evidence>
<feature type="transmembrane region" description="Helical" evidence="8">
    <location>
        <begin position="235"/>
        <end position="255"/>
    </location>
</feature>
<comment type="subcellular location">
    <subcellularLocation>
        <location evidence="1">Cell membrane</location>
        <topology evidence="1">Multi-pass membrane protein</topology>
    </subcellularLocation>
</comment>
<evidence type="ECO:0000313" key="10">
    <source>
        <dbReference type="Proteomes" id="UP000661435"/>
    </source>
</evidence>
<feature type="transmembrane region" description="Helical" evidence="8">
    <location>
        <begin position="94"/>
        <end position="115"/>
    </location>
</feature>
<organism evidence="9 10">
    <name type="scientific">Lawsonibacter hominis</name>
    <dbReference type="NCBI Taxonomy" id="2763053"/>
    <lineage>
        <taxon>Bacteria</taxon>
        <taxon>Bacillati</taxon>
        <taxon>Bacillota</taxon>
        <taxon>Clostridia</taxon>
        <taxon>Eubacteriales</taxon>
        <taxon>Oscillospiraceae</taxon>
        <taxon>Lawsonibacter</taxon>
    </lineage>
</organism>
<proteinExistence type="inferred from homology"/>
<keyword evidence="4" id="KW-1003">Cell membrane</keyword>
<protein>
    <submittedName>
        <fullName evidence="9">BCCT family transporter</fullName>
    </submittedName>
</protein>
<dbReference type="GO" id="GO:0022857">
    <property type="term" value="F:transmembrane transporter activity"/>
    <property type="evidence" value="ECO:0007669"/>
    <property type="project" value="InterPro"/>
</dbReference>
<feature type="transmembrane region" description="Helical" evidence="8">
    <location>
        <begin position="481"/>
        <end position="499"/>
    </location>
</feature>
<comment type="similarity">
    <text evidence="2">Belongs to the BCCT transporter (TC 2.A.15) family.</text>
</comment>
<feature type="transmembrane region" description="Helical" evidence="8">
    <location>
        <begin position="56"/>
        <end position="74"/>
    </location>
</feature>
<feature type="transmembrane region" description="Helical" evidence="8">
    <location>
        <begin position="448"/>
        <end position="469"/>
    </location>
</feature>
<dbReference type="EMBL" id="JACOPP010000004">
    <property type="protein sequence ID" value="MBC5732986.1"/>
    <property type="molecule type" value="Genomic_DNA"/>
</dbReference>
<dbReference type="PROSITE" id="PS01303">
    <property type="entry name" value="BCCT"/>
    <property type="match status" value="1"/>
</dbReference>
<dbReference type="InterPro" id="IPR018093">
    <property type="entry name" value="BCCT_CS"/>
</dbReference>
<gene>
    <name evidence="9" type="ORF">H8S57_04500</name>
</gene>
<dbReference type="InterPro" id="IPR000060">
    <property type="entry name" value="BCCT_transptr"/>
</dbReference>
<keyword evidence="3" id="KW-0813">Transport</keyword>
<evidence type="ECO:0000256" key="7">
    <source>
        <dbReference type="ARBA" id="ARBA00023136"/>
    </source>
</evidence>
<feature type="transmembrane region" description="Helical" evidence="8">
    <location>
        <begin position="322"/>
        <end position="340"/>
    </location>
</feature>
<feature type="transmembrane region" description="Helical" evidence="8">
    <location>
        <begin position="352"/>
        <end position="375"/>
    </location>
</feature>
<keyword evidence="5 8" id="KW-0812">Transmembrane</keyword>
<sequence>MKKQGFRESLKLIDKKVLIISWIALLALSLPIILFPEASGAVVGTLNGWVLDYLGAPYMWFGIFCLIFCIYIIVSRYGKVHLGDKGEKPEFKTFSWAAMLFCCGVGAGVLYWGFIEWGYYFQAPPLGLEYGTWQAGEMAPAYGFFHWGPTAWAIYAVSACTFGYIMFVRKSNVLKCSEGCRGLLGKKVDGPLGKVIDVFFIFGIVGAVATSLGLANPLVTACICTLFGIEATPMLQIIILLIIVAMFGLSAYSGLNKGIKFLSDSGVWLALLLIAFVFVVGDTKFIYDTTTTAIGLMAQNFIRMSTWLDSIGLSGFPQSWTVFYWAWWAGYAPFLGMFIARISKGRTVKSMVAGSLLFGSAGCILFFGVLGNYGLDLQLSGAFDVVNSLSEIGPANTIVEILLTLPFGKIAVILVALLCFVFAANSYDSASYIIAANSQIRVENGESVPILRLIWAFGLSLIPIGFIILDAPLATLQTATLVLSIPIAFIIVIIGISYLKMVKEDILSGVLDQPLVVRNFSELTKTEISAKKQIVDDDMISKGARCRIKFATRPFSAHVSEAAEDSRLLRIERKTGGRAHGKQPCGLPPVCCFMGETLTGGIKKNDWNPPPR</sequence>
<dbReference type="RefSeq" id="WP_186906882.1">
    <property type="nucleotide sequence ID" value="NZ_JACOPP010000004.1"/>
</dbReference>
<dbReference type="PANTHER" id="PTHR30047:SF7">
    <property type="entry name" value="HIGH-AFFINITY CHOLINE TRANSPORT PROTEIN"/>
    <property type="match status" value="1"/>
</dbReference>
<accession>A0A8J6J5B5</accession>
<keyword evidence="10" id="KW-1185">Reference proteome</keyword>
<evidence type="ECO:0000256" key="4">
    <source>
        <dbReference type="ARBA" id="ARBA00022475"/>
    </source>
</evidence>
<evidence type="ECO:0000256" key="5">
    <source>
        <dbReference type="ARBA" id="ARBA00022692"/>
    </source>
</evidence>
<name>A0A8J6J5B5_9FIRM</name>
<evidence type="ECO:0000256" key="2">
    <source>
        <dbReference type="ARBA" id="ARBA00005658"/>
    </source>
</evidence>
<dbReference type="NCBIfam" id="TIGR00842">
    <property type="entry name" value="bcct"/>
    <property type="match status" value="1"/>
</dbReference>
<feature type="transmembrane region" description="Helical" evidence="8">
    <location>
        <begin position="407"/>
        <end position="427"/>
    </location>
</feature>
<reference evidence="9" key="1">
    <citation type="submission" date="2020-08" db="EMBL/GenBank/DDBJ databases">
        <title>Genome public.</title>
        <authorList>
            <person name="Liu C."/>
            <person name="Sun Q."/>
        </authorList>
    </citation>
    <scope>NUCLEOTIDE SEQUENCE</scope>
    <source>
        <strain evidence="9">NSJ-51</strain>
    </source>
</reference>
<keyword evidence="7 8" id="KW-0472">Membrane</keyword>
<feature type="transmembrane region" description="Helical" evidence="8">
    <location>
        <begin position="144"/>
        <end position="167"/>
    </location>
</feature>
<feature type="transmembrane region" description="Helical" evidence="8">
    <location>
        <begin position="196"/>
        <end position="229"/>
    </location>
</feature>
<evidence type="ECO:0000256" key="8">
    <source>
        <dbReference type="SAM" id="Phobius"/>
    </source>
</evidence>
<dbReference type="PANTHER" id="PTHR30047">
    <property type="entry name" value="HIGH-AFFINITY CHOLINE TRANSPORT PROTEIN-RELATED"/>
    <property type="match status" value="1"/>
</dbReference>
<evidence type="ECO:0000256" key="1">
    <source>
        <dbReference type="ARBA" id="ARBA00004651"/>
    </source>
</evidence>
<dbReference type="Pfam" id="PF02028">
    <property type="entry name" value="BCCT"/>
    <property type="match status" value="1"/>
</dbReference>
<dbReference type="GO" id="GO:0005886">
    <property type="term" value="C:plasma membrane"/>
    <property type="evidence" value="ECO:0007669"/>
    <property type="project" value="UniProtKB-SubCell"/>
</dbReference>
<keyword evidence="6 8" id="KW-1133">Transmembrane helix</keyword>
<evidence type="ECO:0000256" key="6">
    <source>
        <dbReference type="ARBA" id="ARBA00022989"/>
    </source>
</evidence>
<evidence type="ECO:0000256" key="3">
    <source>
        <dbReference type="ARBA" id="ARBA00022448"/>
    </source>
</evidence>
<feature type="transmembrane region" description="Helical" evidence="8">
    <location>
        <begin position="267"/>
        <end position="287"/>
    </location>
</feature>
<dbReference type="Proteomes" id="UP000661435">
    <property type="component" value="Unassembled WGS sequence"/>
</dbReference>